<dbReference type="SMART" id="SM00091">
    <property type="entry name" value="PAS"/>
    <property type="match status" value="2"/>
</dbReference>
<dbReference type="CDD" id="cd17546">
    <property type="entry name" value="REC_hyHK_CKI1_RcsC-like"/>
    <property type="match status" value="1"/>
</dbReference>
<accession>A0A2V3ZZ31</accession>
<dbReference type="Gene3D" id="3.30.450.40">
    <property type="match status" value="1"/>
</dbReference>
<feature type="domain" description="PAS" evidence="9">
    <location>
        <begin position="208"/>
        <end position="263"/>
    </location>
</feature>
<dbReference type="SMART" id="SM00388">
    <property type="entry name" value="HisKA"/>
    <property type="match status" value="1"/>
</dbReference>
<feature type="domain" description="PAC" evidence="10">
    <location>
        <begin position="559"/>
        <end position="611"/>
    </location>
</feature>
<dbReference type="EMBL" id="QFLI01000003">
    <property type="protein sequence ID" value="PXY01586.1"/>
    <property type="molecule type" value="Genomic_DNA"/>
</dbReference>
<dbReference type="Proteomes" id="UP000248079">
    <property type="component" value="Unassembled WGS sequence"/>
</dbReference>
<dbReference type="Pfam" id="PF00512">
    <property type="entry name" value="HisKA"/>
    <property type="match status" value="1"/>
</dbReference>
<dbReference type="Pfam" id="PF02518">
    <property type="entry name" value="HATPase_c"/>
    <property type="match status" value="1"/>
</dbReference>
<evidence type="ECO:0000256" key="3">
    <source>
        <dbReference type="ARBA" id="ARBA00022553"/>
    </source>
</evidence>
<dbReference type="Gene3D" id="3.30.565.10">
    <property type="entry name" value="Histidine kinase-like ATPase, C-terminal domain"/>
    <property type="match status" value="1"/>
</dbReference>
<dbReference type="GO" id="GO:0005886">
    <property type="term" value="C:plasma membrane"/>
    <property type="evidence" value="ECO:0007669"/>
    <property type="project" value="TreeGrafter"/>
</dbReference>
<dbReference type="InterPro" id="IPR029016">
    <property type="entry name" value="GAF-like_dom_sf"/>
</dbReference>
<keyword evidence="4" id="KW-0808">Transferase</keyword>
<evidence type="ECO:0000259" key="7">
    <source>
        <dbReference type="PROSITE" id="PS50109"/>
    </source>
</evidence>
<gene>
    <name evidence="11" type="ORF">DF185_08900</name>
</gene>
<dbReference type="AlphaFoldDB" id="A0A2V3ZZ31"/>
<dbReference type="Pfam" id="PF13426">
    <property type="entry name" value="PAS_9"/>
    <property type="match status" value="2"/>
</dbReference>
<evidence type="ECO:0000256" key="2">
    <source>
        <dbReference type="ARBA" id="ARBA00012438"/>
    </source>
</evidence>
<keyword evidence="5" id="KW-0418">Kinase</keyword>
<dbReference type="CDD" id="cd00130">
    <property type="entry name" value="PAS"/>
    <property type="match status" value="2"/>
</dbReference>
<dbReference type="GO" id="GO:0000155">
    <property type="term" value="F:phosphorelay sensor kinase activity"/>
    <property type="evidence" value="ECO:0007669"/>
    <property type="project" value="InterPro"/>
</dbReference>
<dbReference type="SMART" id="SM00448">
    <property type="entry name" value="REC"/>
    <property type="match status" value="1"/>
</dbReference>
<dbReference type="PROSITE" id="PS50110">
    <property type="entry name" value="RESPONSE_REGULATORY"/>
    <property type="match status" value="1"/>
</dbReference>
<reference evidence="11 12" key="1">
    <citation type="submission" date="2018-05" db="EMBL/GenBank/DDBJ databases">
        <title>Marinifilum breve JC075T sp. nov., a marine bacterium isolated from Yongle Blue Hole in the South China Sea.</title>
        <authorList>
            <person name="Fu T."/>
        </authorList>
    </citation>
    <scope>NUCLEOTIDE SEQUENCE [LARGE SCALE GENOMIC DNA]</scope>
    <source>
        <strain evidence="11 12">JC075</strain>
    </source>
</reference>
<dbReference type="NCBIfam" id="TIGR00229">
    <property type="entry name" value="sensory_box"/>
    <property type="match status" value="2"/>
</dbReference>
<dbReference type="SUPFAM" id="SSF55781">
    <property type="entry name" value="GAF domain-like"/>
    <property type="match status" value="1"/>
</dbReference>
<evidence type="ECO:0000313" key="12">
    <source>
        <dbReference type="Proteomes" id="UP000248079"/>
    </source>
</evidence>
<evidence type="ECO:0000256" key="1">
    <source>
        <dbReference type="ARBA" id="ARBA00000085"/>
    </source>
</evidence>
<dbReference type="SUPFAM" id="SSF55785">
    <property type="entry name" value="PYP-like sensor domain (PAS domain)"/>
    <property type="match status" value="2"/>
</dbReference>
<dbReference type="InterPro" id="IPR004358">
    <property type="entry name" value="Sig_transdc_His_kin-like_C"/>
</dbReference>
<proteinExistence type="predicted"/>
<dbReference type="SUPFAM" id="SSF47384">
    <property type="entry name" value="Homodimeric domain of signal transducing histidine kinase"/>
    <property type="match status" value="1"/>
</dbReference>
<comment type="catalytic activity">
    <reaction evidence="1">
        <text>ATP + protein L-histidine = ADP + protein N-phospho-L-histidine.</text>
        <dbReference type="EC" id="2.7.13.3"/>
    </reaction>
</comment>
<dbReference type="InterPro" id="IPR005467">
    <property type="entry name" value="His_kinase_dom"/>
</dbReference>
<keyword evidence="3 6" id="KW-0597">Phosphoprotein</keyword>
<dbReference type="EC" id="2.7.13.3" evidence="2"/>
<dbReference type="InterPro" id="IPR000700">
    <property type="entry name" value="PAS-assoc_C"/>
</dbReference>
<dbReference type="PANTHER" id="PTHR43047:SF72">
    <property type="entry name" value="OSMOSENSING HISTIDINE PROTEIN KINASE SLN1"/>
    <property type="match status" value="1"/>
</dbReference>
<organism evidence="11 12">
    <name type="scientific">Marinifilum breve</name>
    <dbReference type="NCBI Taxonomy" id="2184082"/>
    <lineage>
        <taxon>Bacteria</taxon>
        <taxon>Pseudomonadati</taxon>
        <taxon>Bacteroidota</taxon>
        <taxon>Bacteroidia</taxon>
        <taxon>Marinilabiliales</taxon>
        <taxon>Marinifilaceae</taxon>
    </lineage>
</organism>
<evidence type="ECO:0000259" key="9">
    <source>
        <dbReference type="PROSITE" id="PS50112"/>
    </source>
</evidence>
<dbReference type="PROSITE" id="PS50113">
    <property type="entry name" value="PAC"/>
    <property type="match status" value="1"/>
</dbReference>
<evidence type="ECO:0000259" key="8">
    <source>
        <dbReference type="PROSITE" id="PS50110"/>
    </source>
</evidence>
<feature type="domain" description="PAS" evidence="9">
    <location>
        <begin position="486"/>
        <end position="544"/>
    </location>
</feature>
<evidence type="ECO:0000259" key="10">
    <source>
        <dbReference type="PROSITE" id="PS50113"/>
    </source>
</evidence>
<dbReference type="PRINTS" id="PR00344">
    <property type="entry name" value="BCTRLSENSOR"/>
</dbReference>
<feature type="domain" description="Response regulatory" evidence="8">
    <location>
        <begin position="867"/>
        <end position="982"/>
    </location>
</feature>
<dbReference type="CDD" id="cd16922">
    <property type="entry name" value="HATPase_EvgS-ArcB-TorS-like"/>
    <property type="match status" value="1"/>
</dbReference>
<dbReference type="InterPro" id="IPR001789">
    <property type="entry name" value="Sig_transdc_resp-reg_receiver"/>
</dbReference>
<evidence type="ECO:0000256" key="4">
    <source>
        <dbReference type="ARBA" id="ARBA00022679"/>
    </source>
</evidence>
<sequence>MTKDLSQDPQKSLCKLDEKEMNKSNLDHFRGIQNPNSLLMMLNVFSELSGCPCLLMNFEDKYVNSCSCNAMTLFNGGLIKNGESLFGRISEMKSEREDACIEIVYGPHARGVFVPVKIKGDLYGYFVYGQFVEENDPIAVKIANGDKLTNEEALEASLLKVLSREEIEENIEKSIRFAKGIVSQIEMSYELQNEIEKNKQAANEIRVQKTFFENLFENSPDAIAILDNEDKVIRVNKEFEKLFEYTQEEVLSNKINDLIVPENFKEEGKKYTKQASLGQVLEFTTVRQTKYGKQIHVQVTGKPIFLDEEKVAVYAIYRNVTEEVWQQKQEQIIYGITDLLNSALSQVELVHRIGDLLQPVVGNGQMFLDLISPTNRSLRSFSQKSSKYDQISFSESLSFSAIRRKRKLNLDEYQIKEIVDKNSLSLSEFPMRWIGFPLVDNDLVLGVFGVSSLNSSANLDSDTLKLLELVSVQIALGVKRKKREMELKTLHRSMEQSPASIVITNRDGDIEYVNPKFCQISGYSVEEVIGKNPRILKSGFTPQDVYKQMWEHLKIGEEWNCEFLNVKKNKELYWERASFSAIKDEFGKITHYMATKEDITESKRIEKDLLEAKNKAEESDRMKSAFMANVSHELRTPLNAVIGFSNLCNDSMNINEILEFVQLINKSGNQLLEVIEDILNFTMIESGNIKKVEEEFLMTNFLCEVKKLAAQKQILENKERLTLKFNADKRYSRILVRNDFQRLIQVVMNLFKNGLKFTNQGVVEFGYFVDGEKLKIYVKDTGVGIEKDKKDIIFDKFRQVDDSITRTFGGTGMGLAISKKIMDMLGGRIEVESEPNKGSTFTLVLDCIISKEKRSEVELVDANHMPTILVAEDELSNYRLIETILKRNKYKVIWAENGAEAIRICKEKSNIDLVLMDMRMPEVDGMKATTEIKKINPNLTIIAQTAYAMNGDKDKALEIGCDDYLSKPIKKELLLEKIKSFIK</sequence>
<dbReference type="Gene3D" id="1.10.287.130">
    <property type="match status" value="1"/>
</dbReference>
<dbReference type="Gene3D" id="3.40.50.2300">
    <property type="match status" value="1"/>
</dbReference>
<dbReference type="SMART" id="SM00387">
    <property type="entry name" value="HATPase_c"/>
    <property type="match status" value="1"/>
</dbReference>
<dbReference type="Gene3D" id="3.30.450.20">
    <property type="entry name" value="PAS domain"/>
    <property type="match status" value="2"/>
</dbReference>
<dbReference type="OrthoDB" id="9796457at2"/>
<dbReference type="PROSITE" id="PS50109">
    <property type="entry name" value="HIS_KIN"/>
    <property type="match status" value="1"/>
</dbReference>
<evidence type="ECO:0000313" key="11">
    <source>
        <dbReference type="EMBL" id="PXY01586.1"/>
    </source>
</evidence>
<dbReference type="CDD" id="cd00082">
    <property type="entry name" value="HisKA"/>
    <property type="match status" value="1"/>
</dbReference>
<evidence type="ECO:0000256" key="6">
    <source>
        <dbReference type="PROSITE-ProRule" id="PRU00169"/>
    </source>
</evidence>
<dbReference type="InterPro" id="IPR011006">
    <property type="entry name" value="CheY-like_superfamily"/>
</dbReference>
<feature type="modified residue" description="4-aspartylphosphate" evidence="6">
    <location>
        <position position="917"/>
    </location>
</feature>
<dbReference type="PANTHER" id="PTHR43047">
    <property type="entry name" value="TWO-COMPONENT HISTIDINE PROTEIN KINASE"/>
    <property type="match status" value="1"/>
</dbReference>
<dbReference type="SMART" id="SM00086">
    <property type="entry name" value="PAC"/>
    <property type="match status" value="2"/>
</dbReference>
<dbReference type="SUPFAM" id="SSF55874">
    <property type="entry name" value="ATPase domain of HSP90 chaperone/DNA topoisomerase II/histidine kinase"/>
    <property type="match status" value="1"/>
</dbReference>
<dbReference type="InterPro" id="IPR036890">
    <property type="entry name" value="HATPase_C_sf"/>
</dbReference>
<name>A0A2V3ZZ31_9BACT</name>
<dbReference type="SUPFAM" id="SSF52172">
    <property type="entry name" value="CheY-like"/>
    <property type="match status" value="1"/>
</dbReference>
<protein>
    <recommendedName>
        <fullName evidence="2">histidine kinase</fullName>
        <ecNumber evidence="2">2.7.13.3</ecNumber>
    </recommendedName>
</protein>
<dbReference type="Pfam" id="PF00072">
    <property type="entry name" value="Response_reg"/>
    <property type="match status" value="1"/>
</dbReference>
<dbReference type="InterPro" id="IPR001610">
    <property type="entry name" value="PAC"/>
</dbReference>
<dbReference type="InterPro" id="IPR000014">
    <property type="entry name" value="PAS"/>
</dbReference>
<dbReference type="InterPro" id="IPR036097">
    <property type="entry name" value="HisK_dim/P_sf"/>
</dbReference>
<comment type="caution">
    <text evidence="11">The sequence shown here is derived from an EMBL/GenBank/DDBJ whole genome shotgun (WGS) entry which is preliminary data.</text>
</comment>
<feature type="domain" description="Histidine kinase" evidence="7">
    <location>
        <begin position="629"/>
        <end position="849"/>
    </location>
</feature>
<dbReference type="InterPro" id="IPR003594">
    <property type="entry name" value="HATPase_dom"/>
</dbReference>
<dbReference type="InterPro" id="IPR035965">
    <property type="entry name" value="PAS-like_dom_sf"/>
</dbReference>
<keyword evidence="12" id="KW-1185">Reference proteome</keyword>
<dbReference type="PROSITE" id="PS50112">
    <property type="entry name" value="PAS"/>
    <property type="match status" value="2"/>
</dbReference>
<evidence type="ECO:0000256" key="5">
    <source>
        <dbReference type="ARBA" id="ARBA00022777"/>
    </source>
</evidence>
<dbReference type="GO" id="GO:0009927">
    <property type="term" value="F:histidine phosphotransfer kinase activity"/>
    <property type="evidence" value="ECO:0007669"/>
    <property type="project" value="TreeGrafter"/>
</dbReference>
<dbReference type="InterPro" id="IPR003661">
    <property type="entry name" value="HisK_dim/P_dom"/>
</dbReference>